<reference evidence="2 3" key="1">
    <citation type="submission" date="2021-08" db="EMBL/GenBank/DDBJ databases">
        <title>Draft genome sequence of Spirulina subsalsa with high tolerance to salinity and hype-accumulation of phycocyanin.</title>
        <authorList>
            <person name="Pei H."/>
            <person name="Jiang L."/>
        </authorList>
    </citation>
    <scope>NUCLEOTIDE SEQUENCE [LARGE SCALE GENOMIC DNA]</scope>
    <source>
        <strain evidence="2 3">FACHB-351</strain>
    </source>
</reference>
<dbReference type="Proteomes" id="UP001526426">
    <property type="component" value="Unassembled WGS sequence"/>
</dbReference>
<protein>
    <recommendedName>
        <fullName evidence="4">Myosin heavy chain</fullName>
    </recommendedName>
</protein>
<accession>A0ABT3L7X7</accession>
<organism evidence="2 3">
    <name type="scientific">Spirulina subsalsa FACHB-351</name>
    <dbReference type="NCBI Taxonomy" id="234711"/>
    <lineage>
        <taxon>Bacteria</taxon>
        <taxon>Bacillati</taxon>
        <taxon>Cyanobacteriota</taxon>
        <taxon>Cyanophyceae</taxon>
        <taxon>Spirulinales</taxon>
        <taxon>Spirulinaceae</taxon>
        <taxon>Spirulina</taxon>
    </lineage>
</organism>
<name>A0ABT3L7X7_9CYAN</name>
<feature type="coiled-coil region" evidence="1">
    <location>
        <begin position="84"/>
        <end position="142"/>
    </location>
</feature>
<feature type="coiled-coil region" evidence="1">
    <location>
        <begin position="282"/>
        <end position="316"/>
    </location>
</feature>
<proteinExistence type="predicted"/>
<keyword evidence="3" id="KW-1185">Reference proteome</keyword>
<evidence type="ECO:0008006" key="4">
    <source>
        <dbReference type="Google" id="ProtNLM"/>
    </source>
</evidence>
<evidence type="ECO:0000256" key="1">
    <source>
        <dbReference type="SAM" id="Coils"/>
    </source>
</evidence>
<dbReference type="RefSeq" id="WP_265265480.1">
    <property type="nucleotide sequence ID" value="NZ_JAIHOM010000080.1"/>
</dbReference>
<gene>
    <name evidence="2" type="ORF">K4A83_15250</name>
</gene>
<sequence>MNSPNSKTQILAQFQQLLAQHKQTASQVATKEEEAEKAKNQELLSQAATYTVDSIVNGMATLQLNFGSAITELAQRLGSESGKLDELKRAILVEQDNLQQLRKVRIVADALYILRQEHQTQLRTLSEEAQTQQEALAKEISQTRKLWEQEQAEFTSAIEEKAAQLIKEREQELADYTYQVQQQRKIELDEYEQAKRLQERTLQELNREKEKDWQEREQLLSINQAEFEANEQKIAGFEEALKQGYTEAKGEAIKKAEREAKVKSDLLEKEWEAEKQGYEFKLTSLEATIQRQLEQMAELTTQLQTATNQAQTLAMRAFQSSNSPQT</sequence>
<evidence type="ECO:0000313" key="2">
    <source>
        <dbReference type="EMBL" id="MCW6037621.1"/>
    </source>
</evidence>
<keyword evidence="1" id="KW-0175">Coiled coil</keyword>
<comment type="caution">
    <text evidence="2">The sequence shown here is derived from an EMBL/GenBank/DDBJ whole genome shotgun (WGS) entry which is preliminary data.</text>
</comment>
<dbReference type="EMBL" id="JAIHOM010000080">
    <property type="protein sequence ID" value="MCW6037621.1"/>
    <property type="molecule type" value="Genomic_DNA"/>
</dbReference>
<evidence type="ECO:0000313" key="3">
    <source>
        <dbReference type="Proteomes" id="UP001526426"/>
    </source>
</evidence>